<feature type="region of interest" description="Disordered" evidence="2">
    <location>
        <begin position="5678"/>
        <end position="5703"/>
    </location>
</feature>
<dbReference type="PANTHER" id="PTHR16166:SF93">
    <property type="entry name" value="INTERMEMBRANE LIPID TRANSFER PROTEIN VPS13"/>
    <property type="match status" value="1"/>
</dbReference>
<dbReference type="GeneID" id="25471989"/>
<dbReference type="GO" id="GO:0045053">
    <property type="term" value="P:protein retention in Golgi apparatus"/>
    <property type="evidence" value="ECO:0007669"/>
    <property type="project" value="TreeGrafter"/>
</dbReference>
<sequence>MPVAKMYTEGHGQTEADEQQPESQSLAAAGFGNKARCTADTVTGTGAELKVSLHAEREEENAANDDAKPTEAAESGGEQATAPTEITPAEATTSTETGKIAGGPDMHADHCKEVIDLFAAGRLQQELKQEHDVGAAMSSVLAAAASAGHMPESAPKTSEEDGHTSSVLSKLLSAALRQLLPWVLPSALRGATAASVRVNISKKQLTLSGVSLQPQELTSLVGAPLELLHCSIGNLQLQMGRQGALTVAAAASVGKDTTSSSGSWTTEGIPACSSTTPLAPDEQNKYDGKKDSGSLLLSLKDVIVVLTPTRPAEWSRDQLLELALRRRRSLLHSIDSKQQQKQLLQPSGLSANVAGVISHWIDRHIQWASVEVLNLHIRVECLIPLSKTSNSSCARAAFALGLHFKELRMRTVPPEESNVPRASMRREEQQEKRGIPEAAATSSHQATTEPSVKAGRIEGHSSSNKDSFCSEFNVRGFSSYTQNELHLLAPHTCSVTEMIEKLRASRVLIRQENEYPPSARKGGKQLQSEGGQQRDVDDRLSSTSNFSPTGQQRRCRRTSTNGRCLLAPVNVYISLRKKSLVESNLPSGRSSSRVEGVTVREDGGSFMDNCQAVFSQGKLFTTTDPAYIATVDSEGLQLAVNPAGVRGLRWLVASFEEHRRAIDTAEAVLSLVRPFAPSCTVHGNPGIWWRFAIRAVCRLQREMSITARTSNSQATVPTEGVLPVEETLKLRLCAEKSEKYRCLRRLQLQGTLTQTQEEQLLHLTNTLPLPHLLKAHSAARQDLMEQQGEVTGRAPGKTWARWLPVWGKRRSQQGSGATRNTSAAVGFNEIALSERKTGCSVRPVPPLSLQAILDQNRLQNRGHQERGERKTQGEELQQQWQNNGQHEQLGSSVEGAPPGEFDYFFDARSQPATARFTGDSTSVLQIEQRAVSHATLPLAAANATHSLQRSHSKEEPSHTLPQLQGLTAFGGRANSEITRQEGHECPTIPVTEVEPAVCAMNTDEKEGLCKGSDLSEADEIFYDCLDFQPPQQSLSPHEDASPAAAAATSAEATNPQSEAQPRSASAQAAYTLSASVLLRSASVTFCTDVQPFRETELQLNQQQRLPPQQQKESQRTEDNYLVCNVGPVCVDGLIGNDKVTGSVSVDYLRINYKGRGLQNEQTLVFEDNKIGDKPLLSVQITGNCVGTVFEGQVDGRDSNFLSLSIRRLICILDPKALRGLTTIQERFTAAVAETALAAVSQQCSLLHLRGTMRRDYTCTREGRGGFLGFQVTSGCAGPQRQLSLSPKRQQQLRESALLQYAVCIEAPTVIAPALEGRAVLCHLGELRVCSAQRKQLPQPTGGKENDAESVNLEFFDSFLHERYGHRFTASTAGSHTARAPATEASCFPATARAHLLRRVNVITHHGVLLRDSHILFHSNLEQLKKELEPLQSHDSSGSRSGLGAWCSSQRPSRDRRHCEHLFRSQKYRFGGHRRKIWHHEFGESRSHPMDKTEHSLPRGIKGVAQPILLPSEFGAVIEVKHIDIYDARELFLPRKLRCFLKEQQQLQTQFFSSATTAVGCHPCRRCDTAEKKQTEIQGMIPQSSLQEQKHHRQEEYGIRASDGQAQLRCEVQVDVNGNFGEVEISLSHYGCTTLLSAVNFLKATLLRRETATSSRECVDSSCGRKTVPDPAAAVGPSTELSRGQRIDGHTEASGIIPIYISGSVGCEKMTVFFHNLNNNADMPRGIDWNESSPTMRDYQAAVEDVLLVRAISVRGRFNSRSTMTIEQLQVNQLLLEQPCFPVACPNRYIVRLPSSGSFPTVACFNPASISQQAPSVLFELSSGMCKNSAAATSYSCASLFFMRPMALNFRPTPVSWLLRFLKAPAWQFGSINGNSVIDNSNESHKATGNIKGAPQDYRLAGKATECLQEFQLETSASADGCGEVQSRQGDSAKTPFEEGDDAPPKYAAEVYSDPVLQDIKVKFQIVDILWSSHGADPPLATAALSAASMNLRLHRHSTKITASIQDFSVHCVVPNVENRPHPNCVSARKQARRASVQPVQTACCGILGCSAKGVSIHERFRFRTKLLTTEVIGVVPGSASAFSVSLDSMHPLSPEFSGLSSSLKVELGTYRVTYVHSQFWRLFNWLIGDFFGTLISSHVPSPISSNTREPASRSSPPEAAPRPIQHSPSLQDLARRSVVKSEAEVNRRGFVLPTAEGDGQNADTNSDALDRKSFIVPNEGLQHIFLLADAGRSILGMTPLFQQQTQGVEEGNTGEEKLQRLLLPETLPFNVFHYEVRFSCPRLLLPASCKSSDTRAIFWPPAYSHCKCTTEYRLVDDSCYRRRDPTADGNVSACSDCTNWAADSNKSNLVSARQIICLLDNVTVTNSWRLSRRHGIVESINVFFEGAKAFASTDCCAQSSLGQTTLCQQQASGAEFWAGSCRRCGSRGSLDALPPAEAPDVNMFGVPTTTPLEASEFTCRTSGSPGSYLFGSADFVVRVLRPALVRSSSHWIRVEAGLLPVSLDAQALRLIFEVFENNFSTRDHYTASKHAIFEPQAGSLRDRSGNHQTIQEVQRADCDTDSKAEKCFPKYPLTSEGKSTINSDKYGDTGVLFQRLQEQKTLQGLLEPQVDFVELLEEWGHETYLLELVVQGLHLAAFEYPVKKHSLLLRKQCGAFRSRIWALKQKQGRQPMFCSDNCPRSNLPPYGGIEYAGRRPFLLLHATRLRAQLRSLQLPPHQAEQVGLLVSTSSSASQGNHGKRDGEYQSETHRILPPPVRGTFLGMRLGSSTVFSPDLALPFSVVFTNSTCPLGLLQQQLEPLTEGIWRAESGSIAAAVKMGDRSLGSETSAFGCRLEDAEGVEQSASQLPMDSPRLLRQDEHPLLTAFSAPWVDPLHLEDQMKDTQNEDCQPTSCSSTQTRAATTPGQGHVSCCKAWKTAGRTDSRDAAVEMPSFSGNYVPLFRCGLQRSQQQKGQNGVLAKLLMPQQAELSLFCKWATASPVTPLLDDVVHNIPECRNLTAKERFLMVQRLLLQRQCQRKQQRISLSSERTRCVLSLPLITRISGFFSDYEATSGTVHRHAAAFRTGGSAEMTQGNSWKSANHHGRVVWPMSCDVTQPAQSISDDSQAAFGSEPPSCSARKVCFNCPGGRRWTHRGTSRRGSDKKKLNDVSCAAVGDKKLGTISGRHDLNQLSDIDPAVWARSNSLARTASHTAFSVSGDDRRDVHLTHFGSKALALCQSSFASVKRFASGISSQSSKDALGAYVEHGLTDSEGVDSSCETNAELRKVEIDERHHLQQAGFLGICAAVSPSQKTMLPPLQLTSKDIVIYLSEASVLLPVDGTEYESGSVLLRGSVNLRRRADDILDPIGHCNTSGDASAAAGAFEDIWKCDSAGDRTLWGVVRANMASAQEKQIGGTLLQQQEPLREAETRSLGSLPDKFCPGIRGIDILLQKATVTCLRNSKPLQQMDASTKDLLRRHKHLQLRHWRSLRRLNSGSKRTGAAAEVFPKQSLQGLGVREVALDELRSATAQAEVEAYVNASDVATVLVQHTADGSTLARDTPVEKFAKVHTKCKISGPVDRPVDASKEADSTAPRALLQSNARIICSDFSAHLSHISTPPTFSHQSQSESCSGGLLHGLKISSKAASKSASKSASESIGVHSSCCSRITRATRSSSAKVDTGSLGRICDCCCHHPQEHTVLHVGPCELELSYLDCLLICRCAAQQIRQAEEQQCRRERQVAVFLRLFHHSLALKQQLASGQQFSRKQYVESDPTPSVVTQGLSTPSSVPRAAFTQGRRGTYSKLRPNAPTPYANRNLHTSPSFPRQSRVLACLPLLRVTLLNDHLDCLQAPLLQLLMLDSCFSRACSVLPPLRTEALGILRHRPQREQISSVNLLEGSLFLWAFNPLAVAFEPVVESLPLALVIREASYSLMQYAYRSRCDDDNQALALRHCGGRTARSKRQSSWPPSFLHRHGRNRGILRKPGLLVPFNTATLPKNPSNSSSSGYETGMMDESTDSVGRLLPHISKNAADREASMFRNLQQKSSSDNDRLAPAQLHMREGLESLHRETNMVTTHFEGDESFVLQSGIKGAAGSENCGGTIAEAPGATSPAERYLGILLSSTPGSSIEANLSPLLLQSVVGSLYKWHCDFAHHMQQPQEGQRQVRRATACQGHLTRRRRTPQVLHRHVSDSDQQQARQVQEQRYSAFHHIEGHSAGEPEDFHEREPQASVGRTNDCFGGHLSSKAHRRCSSCSLEASPSGCSPFQDTQISMHENVDHVSDYAGKSASKTEADGAVNEERCQQEQRPHLEAADPKRGKVFIPYHVVNQTGLHLGILLLPEETAARTAHSDVVSGRRTISAVEAEQYGLPRTLRLCHRHNRSTWGTGQYSSSDDSNSSTSEAEIGRNLAAAPVSWDFGPTLQKTPFGFFGSAISTATVKSSDTVTASCPPSPSTVHEAEDSGLQNWEAAARWEWLSPSEERALTQMRVSVGTASTAHVALQLADQAAGEFGAQQPLRRSTPKTKAFCTEAENNNESLDGFSKKWMLGMPVPLDRIGVYIQPLPETKMTVLSGASPAKSAVKESVPFVICRLIASGGTKQLLVQSQVVLRSSCSTPLQLMLLPLVESRGPGQQDEELRLRENGGNKKKNECLPLLKPGETLAVPVNFCFTGRFRVRPLLSGETFTWSKELSLDTLWRVVEGQQHQKPHDEAASEARRDAINRQLSKTDLLRCSPCISSTGRSCKASRHAKSTDEERCFEQQEVQNAPTKRRPDYHIVVSYRQERLFHTSFSCIQLKVSFEAPLRIASNIPFPIRYRVQCPLPVKAGEDPPEDSEGILQLNERRRVHSLPLTGVAFLSVSLTEGQWSKRTQVQPPPLHRRHSSASIPSQTVSSSSAAAGSHLGAGKAPAECVRDDILESLKKEYSGETAAGETFIEVECLDRRSCSVKLWLIFCESDGRSPSLLLHAPVWLVSHVQWAFQRKWLQQPRKLDKPDSAEERNMKRPAVEYSIIRRNTTTGASWAMQAVSAAAAAVDLQGDTRQPKPSKVPKFESPCRSILTQDCTGDIRLLDFSVGQAVLKATSSIRVEAEGIGCSEYLDVWGEFPRRLSVAANPSAPRQTYETYPRMISKEEKDCMSSPQGSENGEVGLSGKKATSRGGEASRPSRLESAFKHSMGGPCLDVVAAILEAPLPLLRPVLLLTLSPMYTITSRCPFPIRIRQARPSCFFEGNTGVSRETLGFTMELQPQHTEPLVWQFNYGIRAIQLQGLVPSLCWLQEGCSRGRTAESVDSTSDSVWSTWSGYSPLCCTGENWCMRIPNVPLKLPGATPSAFRRHGSAARGEELSSNFHQNQAESLLNQHKQPPRRLQASGHTVKPQDFLVALLRRGVSVKAPGNLPRRRQQPPEQFMNRAYAALGCSSLRLESTAGPASTVNLTIQREQFEFRDVVLICNDTALPLMVRQCRHRGSQTESESVQVGHRSSEMVQKLGLPQVAAFGVDSVTAAVAELWGTATKSEDLEKRQLSSFVDSKSFGQYDSSSEVVSSGLTQQLNMLLEEQRRAEQQHTIRQQNGASLFHSYDAVHISAAPSEEGVQLLLDRLALIAEAAASERKADQLQHHGVTDAASSHAAVEQCCWCWFESAVAEELCAAEKSARKDTSTATLDATLSSVWPLPQLVLPGETVIFTWDDYRCSPCVEVSSYPWLQWPDKESPSSPTTEPTSNAGPEGVLPGPDSPSLNQPFVACIPLDTHVQGIVPLQSQPSPKWLFFRVVRHEERLLVQISPVGETLGIANAAESKYDVSARMCSESFNSPVRLNTAVSSGIDHSSGVGKKIDHVAVSPDVVDIHSLLIVPRYLQLHNVATDLTKDCSRSGEASSGADRVPEWSYASMCRFSGTIVGSYAPDQKTASDAEQAFASAKSGKEDIAKVATMLPVRPTPDPPTFELRIEVPRLQFSVLSQCPVTDPLSRQIDSMHSQAYYPVLLQRAPPMLNEVTPSGESNCLQLPQAATLTDKSHKLGGSKTQSTIKKTPCSEKRNDASALVQFLLQQRKPLYDSHDDGVVIVDKCSLSLQPITIKIDLNIFYLGSEAISCWQSAWAAATSSMSLQDSSNAPDDPENGNDTETSLASAGWPFLCNQSALLESKSLEHHYSVKSGMAWACRSGRTWETPLSLFVSKITRTNVAFAPFPLIVRPLLCNQEEAAFQMEMQEFKQQRQRRYIFRVLTIDSTCIVLSFKADTGGSSSALQRSVVSLSSLEDARFQVDGLHLTSQKLIEDLQALQQKQQPQTEQDLSHIVRLMRHHKQPALSLEDVVRVLRYFYQQQFLSHLSKILVSVDVLGNPALSLAHLQAGVYALARQPWEAAETGGDVFEGMIRGAEDFLKHTGYGLFGGISRMAGAASDSLGALACDEVYVSNRKKQGRHKARNVEEGLQQGVEALGKALAGGFTGLVEEPVRGAAEGGFEGLLRGAGRGIAGFLVKPLTGVLDFAQKTAEAIKDASQVEGRQRPRFRLPRLLLGNTRLLVAYDSEAAKAKAILAEAEGQYWENLPILFFALDRLLQCLTLVTENHVLLFKYYARSSAELLFLSPLSCLLAVGHCSTVSNITSHSVDKSSGRTRTTTTKERHAVVLQLRRTGESGVYYQQLVYSKSRLQRHIMNCLRQLLLQ</sequence>
<evidence type="ECO:0000256" key="1">
    <source>
        <dbReference type="ARBA" id="ARBA00006545"/>
    </source>
</evidence>
<feature type="region of interest" description="Disordered" evidence="2">
    <location>
        <begin position="5106"/>
        <end position="5140"/>
    </location>
</feature>
<feature type="compositionally biased region" description="Low complexity" evidence="2">
    <location>
        <begin position="78"/>
        <end position="97"/>
    </location>
</feature>
<accession>U6MJ02</accession>
<dbReference type="Proteomes" id="UP000030754">
    <property type="component" value="Unassembled WGS sequence"/>
</dbReference>
<dbReference type="RefSeq" id="XP_013439811.1">
    <property type="nucleotide sequence ID" value="XM_013584357.1"/>
</dbReference>
<feature type="region of interest" description="Disordered" evidence="2">
    <location>
        <begin position="55"/>
        <end position="106"/>
    </location>
</feature>
<organism evidence="3 4">
    <name type="scientific">Eimeria necatrix</name>
    <dbReference type="NCBI Taxonomy" id="51315"/>
    <lineage>
        <taxon>Eukaryota</taxon>
        <taxon>Sar</taxon>
        <taxon>Alveolata</taxon>
        <taxon>Apicomplexa</taxon>
        <taxon>Conoidasida</taxon>
        <taxon>Coccidia</taxon>
        <taxon>Eucoccidiorida</taxon>
        <taxon>Eimeriorina</taxon>
        <taxon>Eimeriidae</taxon>
        <taxon>Eimeria</taxon>
    </lineage>
</organism>
<feature type="region of interest" description="Disordered" evidence="2">
    <location>
        <begin position="1"/>
        <end position="29"/>
    </location>
</feature>
<evidence type="ECO:0000256" key="2">
    <source>
        <dbReference type="SAM" id="MobiDB-lite"/>
    </source>
</evidence>
<dbReference type="PANTHER" id="PTHR16166">
    <property type="entry name" value="VACUOLAR PROTEIN SORTING-ASSOCIATED PROTEIN VPS13"/>
    <property type="match status" value="1"/>
</dbReference>
<reference evidence="3" key="1">
    <citation type="submission" date="2013-10" db="EMBL/GenBank/DDBJ databases">
        <title>Genomic analysis of the causative agents of coccidiosis in chickens.</title>
        <authorList>
            <person name="Reid A.J."/>
            <person name="Blake D."/>
            <person name="Billington K."/>
            <person name="Browne H."/>
            <person name="Dunn M."/>
            <person name="Hung S."/>
            <person name="Kawahara F."/>
            <person name="Miranda-Saavedra D."/>
            <person name="Mourier T."/>
            <person name="Nagra H."/>
            <person name="Otto T.D."/>
            <person name="Rawlings N."/>
            <person name="Sanchez A."/>
            <person name="Sanders M."/>
            <person name="Subramaniam C."/>
            <person name="Tay Y."/>
            <person name="Dear P."/>
            <person name="Doerig C."/>
            <person name="Gruber A."/>
            <person name="Parkinson J."/>
            <person name="Shirley M."/>
            <person name="Wan K.L."/>
            <person name="Berriman M."/>
            <person name="Tomley F."/>
            <person name="Pain A."/>
        </authorList>
    </citation>
    <scope>NUCLEOTIDE SEQUENCE [LARGE SCALE GENOMIC DNA]</scope>
    <source>
        <strain evidence="3">Houghton</strain>
    </source>
</reference>
<feature type="compositionally biased region" description="Low complexity" evidence="2">
    <location>
        <begin position="1041"/>
        <end position="1053"/>
    </location>
</feature>
<feature type="region of interest" description="Disordered" evidence="2">
    <location>
        <begin position="4361"/>
        <end position="4380"/>
    </location>
</feature>
<dbReference type="GO" id="GO:0006623">
    <property type="term" value="P:protein targeting to vacuole"/>
    <property type="evidence" value="ECO:0007669"/>
    <property type="project" value="TreeGrafter"/>
</dbReference>
<dbReference type="InterPro" id="IPR026847">
    <property type="entry name" value="VPS13"/>
</dbReference>
<feature type="compositionally biased region" description="Basic and acidic residues" evidence="2">
    <location>
        <begin position="862"/>
        <end position="873"/>
    </location>
</feature>
<feature type="compositionally biased region" description="Basic residues" evidence="2">
    <location>
        <begin position="4153"/>
        <end position="4165"/>
    </location>
</feature>
<feature type="region of interest" description="Disordered" evidence="2">
    <location>
        <begin position="4843"/>
        <end position="4865"/>
    </location>
</feature>
<feature type="compositionally biased region" description="Low complexity" evidence="2">
    <location>
        <begin position="257"/>
        <end position="266"/>
    </location>
</feature>
<feature type="region of interest" description="Disordered" evidence="2">
    <location>
        <begin position="852"/>
        <end position="897"/>
    </location>
</feature>
<feature type="region of interest" description="Disordered" evidence="2">
    <location>
        <begin position="4148"/>
        <end position="4181"/>
    </location>
</feature>
<name>U6MJ02_9EIME</name>
<feature type="compositionally biased region" description="Polar residues" evidence="2">
    <location>
        <begin position="440"/>
        <end position="450"/>
    </location>
</feature>
<feature type="compositionally biased region" description="Polar residues" evidence="2">
    <location>
        <begin position="3969"/>
        <end position="3985"/>
    </location>
</feature>
<feature type="region of interest" description="Disordered" evidence="2">
    <location>
        <begin position="413"/>
        <end position="465"/>
    </location>
</feature>
<evidence type="ECO:0000313" key="3">
    <source>
        <dbReference type="EMBL" id="CDJ62449.1"/>
    </source>
</evidence>
<feature type="compositionally biased region" description="Low complexity" evidence="2">
    <location>
        <begin position="2148"/>
        <end position="2163"/>
    </location>
</feature>
<feature type="region of interest" description="Disordered" evidence="2">
    <location>
        <begin position="2142"/>
        <end position="2175"/>
    </location>
</feature>
<feature type="compositionally biased region" description="Polar residues" evidence="2">
    <location>
        <begin position="541"/>
        <end position="558"/>
    </location>
</feature>
<feature type="region of interest" description="Disordered" evidence="2">
    <location>
        <begin position="146"/>
        <end position="165"/>
    </location>
</feature>
<feature type="compositionally biased region" description="Low complexity" evidence="2">
    <location>
        <begin position="4170"/>
        <end position="4181"/>
    </location>
</feature>
<gene>
    <name evidence="3" type="ORF">ENH_00018150</name>
</gene>
<dbReference type="EMBL" id="HG722465">
    <property type="protein sequence ID" value="CDJ62449.1"/>
    <property type="molecule type" value="Genomic_DNA"/>
</dbReference>
<feature type="compositionally biased region" description="Low complexity" evidence="2">
    <location>
        <begin position="5683"/>
        <end position="5692"/>
    </location>
</feature>
<dbReference type="OrthoDB" id="428159at2759"/>
<feature type="region of interest" description="Disordered" evidence="2">
    <location>
        <begin position="3969"/>
        <end position="3993"/>
    </location>
</feature>
<feature type="compositionally biased region" description="Low complexity" evidence="2">
    <location>
        <begin position="874"/>
        <end position="889"/>
    </location>
</feature>
<feature type="region of interest" description="Disordered" evidence="2">
    <location>
        <begin position="1428"/>
        <end position="1450"/>
    </location>
</feature>
<comment type="similarity">
    <text evidence="1">Belongs to the VPS13 family.</text>
</comment>
<feature type="region of interest" description="Disordered" evidence="2">
    <location>
        <begin position="2728"/>
        <end position="2755"/>
    </location>
</feature>
<feature type="compositionally biased region" description="Basic and acidic residues" evidence="2">
    <location>
        <begin position="2738"/>
        <end position="2750"/>
    </location>
</feature>
<reference evidence="3" key="2">
    <citation type="submission" date="2013-10" db="EMBL/GenBank/DDBJ databases">
        <authorList>
            <person name="Aslett M."/>
        </authorList>
    </citation>
    <scope>NUCLEOTIDE SEQUENCE [LARGE SCALE GENOMIC DNA]</scope>
    <source>
        <strain evidence="3">Houghton</strain>
    </source>
</reference>
<feature type="region of interest" description="Disordered" evidence="2">
    <location>
        <begin position="256"/>
        <end position="286"/>
    </location>
</feature>
<feature type="compositionally biased region" description="Basic and acidic residues" evidence="2">
    <location>
        <begin position="424"/>
        <end position="435"/>
    </location>
</feature>
<feature type="region of interest" description="Disordered" evidence="2">
    <location>
        <begin position="1918"/>
        <end position="1944"/>
    </location>
</feature>
<protein>
    <submittedName>
        <fullName evidence="3">Uncharacterized protein</fullName>
    </submittedName>
</protein>
<keyword evidence="4" id="KW-1185">Reference proteome</keyword>
<feature type="region of interest" description="Disordered" evidence="2">
    <location>
        <begin position="511"/>
        <end position="558"/>
    </location>
</feature>
<evidence type="ECO:0000313" key="4">
    <source>
        <dbReference type="Proteomes" id="UP000030754"/>
    </source>
</evidence>
<feature type="compositionally biased region" description="Polar residues" evidence="2">
    <location>
        <begin position="1054"/>
        <end position="1064"/>
    </location>
</feature>
<feature type="compositionally biased region" description="Low complexity" evidence="2">
    <location>
        <begin position="4367"/>
        <end position="4377"/>
    </location>
</feature>
<feature type="region of interest" description="Disordered" evidence="2">
    <location>
        <begin position="1031"/>
        <end position="1064"/>
    </location>
</feature>
<dbReference type="VEuPathDB" id="ToxoDB:ENH_00018150"/>
<proteinExistence type="inferred from homology"/>